<dbReference type="InterPro" id="IPR023603">
    <property type="entry name" value="Low_specificity_L-TA-like"/>
</dbReference>
<evidence type="ECO:0000313" key="8">
    <source>
        <dbReference type="Proteomes" id="UP000275473"/>
    </source>
</evidence>
<dbReference type="InterPro" id="IPR001597">
    <property type="entry name" value="ArAA_b-elim_lyase/Thr_aldolase"/>
</dbReference>
<dbReference type="PANTHER" id="PTHR48097">
    <property type="entry name" value="L-THREONINE ALDOLASE-RELATED"/>
    <property type="match status" value="1"/>
</dbReference>
<dbReference type="FunFam" id="3.40.640.10:FF:000030">
    <property type="entry name" value="Low-specificity L-threonine aldolase"/>
    <property type="match status" value="1"/>
</dbReference>
<keyword evidence="8" id="KW-1185">Reference proteome</keyword>
<evidence type="ECO:0000256" key="5">
    <source>
        <dbReference type="PIRSR" id="PIRSR017617-1"/>
    </source>
</evidence>
<dbReference type="GO" id="GO:0008732">
    <property type="term" value="F:L-allo-threonine aldolase activity"/>
    <property type="evidence" value="ECO:0007669"/>
    <property type="project" value="TreeGrafter"/>
</dbReference>
<dbReference type="InterPro" id="IPR015421">
    <property type="entry name" value="PyrdxlP-dep_Trfase_major"/>
</dbReference>
<dbReference type="PANTHER" id="PTHR48097:SF9">
    <property type="entry name" value="L-THREONINE ALDOLASE"/>
    <property type="match status" value="1"/>
</dbReference>
<dbReference type="InterPro" id="IPR015424">
    <property type="entry name" value="PyrdxlP-dep_Trfase"/>
</dbReference>
<dbReference type="Proteomes" id="UP000275473">
    <property type="component" value="Unassembled WGS sequence"/>
</dbReference>
<evidence type="ECO:0000256" key="2">
    <source>
        <dbReference type="ARBA" id="ARBA00006966"/>
    </source>
</evidence>
<protein>
    <submittedName>
        <fullName evidence="7">Low specificity L-threonine aldolase</fullName>
    </submittedName>
</protein>
<evidence type="ECO:0000256" key="1">
    <source>
        <dbReference type="ARBA" id="ARBA00001933"/>
    </source>
</evidence>
<dbReference type="Gene3D" id="3.40.640.10">
    <property type="entry name" value="Type I PLP-dependent aspartate aminotransferase-like (Major domain)"/>
    <property type="match status" value="1"/>
</dbReference>
<reference evidence="7 8" key="1">
    <citation type="journal article" date="2018" name="Int. J. Syst. Evol. Microbiol.">
        <title>Planococcus salinus sp. nov., a moderately halophilic bacterium isolated from a saline-alkali soil.</title>
        <authorList>
            <person name="Gan L."/>
        </authorList>
    </citation>
    <scope>NUCLEOTIDE SEQUENCE [LARGE SCALE GENOMIC DNA]</scope>
    <source>
        <strain evidence="7 8">LCB217</strain>
    </source>
</reference>
<dbReference type="AlphaFoldDB" id="A0A3M8P6Y5"/>
<sequence>MRERNIDLRSDTVTLPKPEMIEAIAKASLGDDIMKEDATVNELEKKAAELLGMEDAILTISGTMANQAAIMSFVQRGQEVIVGDQSHIYNLEGAAMAAIAQVQARPVTVMEGYFDPGVVERAISIRDIQKAGTGLISLENTYNLNDGQIVSLENMKEMKELGKSYGIPVYLDGARIFNAAVELGKKPSELCSQVDAVQFCLTKGLGCPLGSVLAGSKEFIREAKVNRQRIGGGMRQAGIIAAPGIYALDHMIGRLAEDNRKASYIARKLAMIEGVSVNEVQTNIISLRINEMDLLADDLIFFLKQKNIKVKKIGEKQIRMIVHYLISKEDLEYVLLCIKEIMAVQKKGRLKVQGRV</sequence>
<dbReference type="InterPro" id="IPR015422">
    <property type="entry name" value="PyrdxlP-dep_Trfase_small"/>
</dbReference>
<name>A0A3M8P6Y5_9BACL</name>
<dbReference type="Pfam" id="PF01212">
    <property type="entry name" value="Beta_elim_lyase"/>
    <property type="match status" value="1"/>
</dbReference>
<evidence type="ECO:0000256" key="4">
    <source>
        <dbReference type="ARBA" id="ARBA00023239"/>
    </source>
</evidence>
<dbReference type="EMBL" id="RIAX01000005">
    <property type="protein sequence ID" value="RNF39466.1"/>
    <property type="molecule type" value="Genomic_DNA"/>
</dbReference>
<evidence type="ECO:0000256" key="3">
    <source>
        <dbReference type="ARBA" id="ARBA00022898"/>
    </source>
</evidence>
<comment type="caution">
    <text evidence="7">The sequence shown here is derived from an EMBL/GenBank/DDBJ whole genome shotgun (WGS) entry which is preliminary data.</text>
</comment>
<comment type="similarity">
    <text evidence="2">Belongs to the threonine aldolase family.</text>
</comment>
<dbReference type="GO" id="GO:0006545">
    <property type="term" value="P:glycine biosynthetic process"/>
    <property type="evidence" value="ECO:0007669"/>
    <property type="project" value="TreeGrafter"/>
</dbReference>
<dbReference type="NCBIfam" id="NF041359">
    <property type="entry name" value="GntG_guanitoxin"/>
    <property type="match status" value="1"/>
</dbReference>
<evidence type="ECO:0000313" key="7">
    <source>
        <dbReference type="EMBL" id="RNF39466.1"/>
    </source>
</evidence>
<dbReference type="OrthoDB" id="9774495at2"/>
<comment type="cofactor">
    <cofactor evidence="1">
        <name>pyridoxal 5'-phosphate</name>
        <dbReference type="ChEBI" id="CHEBI:597326"/>
    </cofactor>
</comment>
<evidence type="ECO:0000259" key="6">
    <source>
        <dbReference type="Pfam" id="PF01212"/>
    </source>
</evidence>
<dbReference type="PIRSF" id="PIRSF017617">
    <property type="entry name" value="Thr_aldolase"/>
    <property type="match status" value="1"/>
</dbReference>
<feature type="modified residue" description="N6-(pyridoxal phosphate)lysine" evidence="5">
    <location>
        <position position="203"/>
    </location>
</feature>
<dbReference type="RefSeq" id="WP_123165167.1">
    <property type="nucleotide sequence ID" value="NZ_RIAX01000005.1"/>
</dbReference>
<feature type="domain" description="Aromatic amino acid beta-eliminating lyase/threonine aldolase" evidence="6">
    <location>
        <begin position="7"/>
        <end position="288"/>
    </location>
</feature>
<proteinExistence type="inferred from homology"/>
<dbReference type="Gene3D" id="3.90.1150.10">
    <property type="entry name" value="Aspartate Aminotransferase, domain 1"/>
    <property type="match status" value="1"/>
</dbReference>
<organism evidence="7 8">
    <name type="scientific">Planococcus salinus</name>
    <dbReference type="NCBI Taxonomy" id="1848460"/>
    <lineage>
        <taxon>Bacteria</taxon>
        <taxon>Bacillati</taxon>
        <taxon>Bacillota</taxon>
        <taxon>Bacilli</taxon>
        <taxon>Bacillales</taxon>
        <taxon>Caryophanaceae</taxon>
        <taxon>Planococcus</taxon>
    </lineage>
</organism>
<accession>A0A3M8P6Y5</accession>
<dbReference type="SUPFAM" id="SSF53383">
    <property type="entry name" value="PLP-dependent transferases"/>
    <property type="match status" value="1"/>
</dbReference>
<dbReference type="GO" id="GO:0006567">
    <property type="term" value="P:L-threonine catabolic process"/>
    <property type="evidence" value="ECO:0007669"/>
    <property type="project" value="TreeGrafter"/>
</dbReference>
<dbReference type="GO" id="GO:0005829">
    <property type="term" value="C:cytosol"/>
    <property type="evidence" value="ECO:0007669"/>
    <property type="project" value="TreeGrafter"/>
</dbReference>
<gene>
    <name evidence="7" type="ORF">EEX84_08285</name>
</gene>
<keyword evidence="4" id="KW-0456">Lyase</keyword>
<keyword evidence="3" id="KW-0663">Pyridoxal phosphate</keyword>